<name>A0AAX4R6U2_9CAUD</name>
<reference evidence="1" key="1">
    <citation type="submission" date="2024-02" db="EMBL/GenBank/DDBJ databases">
        <title>Gp38 adhesins of Straboviridae phages target specific extracellular receptor loops.</title>
        <authorList>
            <person name="Lutz V.T."/>
            <person name="De Sousa V.K."/>
            <person name="Taylor N.M.I."/>
            <person name="Nugen S.R."/>
            <person name="Gambino M."/>
            <person name="Brondsted L."/>
        </authorList>
    </citation>
    <scope>NUCLEOTIDE SEQUENCE</scope>
</reference>
<evidence type="ECO:0000313" key="2">
    <source>
        <dbReference type="Proteomes" id="UP001480487"/>
    </source>
</evidence>
<proteinExistence type="predicted"/>
<organism evidence="1 2">
    <name type="scientific">Escherichia phage FL33</name>
    <dbReference type="NCBI Taxonomy" id="3128059"/>
    <lineage>
        <taxon>Viruses</taxon>
        <taxon>Duplodnaviria</taxon>
        <taxon>Heunggongvirae</taxon>
        <taxon>Uroviricota</taxon>
        <taxon>Caudoviricetes</taxon>
        <taxon>Pantevenvirales</taxon>
        <taxon>Straboviridae</taxon>
        <taxon>Tevenvirinae</taxon>
        <taxon>Tequatrovirus</taxon>
    </lineage>
</organism>
<sequence length="29" mass="3485">MVSFHLKIFTKRFTYHKDRGTIQLSATEE</sequence>
<dbReference type="EMBL" id="PP400788">
    <property type="protein sequence ID" value="XAO17275.1"/>
    <property type="molecule type" value="Genomic_DNA"/>
</dbReference>
<accession>A0AAX4R6U2</accession>
<protein>
    <submittedName>
        <fullName evidence="1">Uncharacterized protein</fullName>
    </submittedName>
</protein>
<dbReference type="Proteomes" id="UP001480487">
    <property type="component" value="Segment"/>
</dbReference>
<evidence type="ECO:0000313" key="1">
    <source>
        <dbReference type="EMBL" id="XAO17275.1"/>
    </source>
</evidence>